<keyword evidence="6 8" id="KW-0472">Membrane</keyword>
<evidence type="ECO:0000256" key="2">
    <source>
        <dbReference type="ARBA" id="ARBA00022679"/>
    </source>
</evidence>
<comment type="caution">
    <text evidence="10">The sequence shown here is derived from an EMBL/GenBank/DDBJ whole genome shotgun (WGS) entry which is preliminary data.</text>
</comment>
<evidence type="ECO:0000256" key="6">
    <source>
        <dbReference type="ARBA" id="ARBA00023136"/>
    </source>
</evidence>
<keyword evidence="11" id="KW-1185">Reference proteome</keyword>
<evidence type="ECO:0000313" key="10">
    <source>
        <dbReference type="EMBL" id="MXN16400.1"/>
    </source>
</evidence>
<evidence type="ECO:0000256" key="5">
    <source>
        <dbReference type="ARBA" id="ARBA00023098"/>
    </source>
</evidence>
<sequence>MSDTWYSEDTPPEPKPTGAGWLLFALRAVPFLLICGIGLVLLLLVRLVERPLCGERRPVTPWFQRTVCRAFFAISGIRLKVTGQPMRQRGAMVANHVSWSDIFTLSAPRAVFFVSKSEVAGWPGIGVLAKATGTVFINRNRAEAKVQEQIFRDRLLLGQTLMFFPEGTSTDGRRVLPFKSSLFAAFFAEDLREVLWIQPVTTLYRPPEGAEPRFYGWWGDMEFGAHLAKVLGTRRQGSVEVIYHAPLKVSDFRGRKELAAAAEAVVRGGMPWDFQQAR</sequence>
<dbReference type="Proteomes" id="UP000477911">
    <property type="component" value="Unassembled WGS sequence"/>
</dbReference>
<dbReference type="Pfam" id="PF01553">
    <property type="entry name" value="Acyltransferase"/>
    <property type="match status" value="1"/>
</dbReference>
<dbReference type="GO" id="GO:0016020">
    <property type="term" value="C:membrane"/>
    <property type="evidence" value="ECO:0007669"/>
    <property type="project" value="UniProtKB-SubCell"/>
</dbReference>
<keyword evidence="4 8" id="KW-1133">Transmembrane helix</keyword>
<evidence type="ECO:0000256" key="7">
    <source>
        <dbReference type="ARBA" id="ARBA00023315"/>
    </source>
</evidence>
<evidence type="ECO:0000256" key="3">
    <source>
        <dbReference type="ARBA" id="ARBA00022692"/>
    </source>
</evidence>
<evidence type="ECO:0000313" key="11">
    <source>
        <dbReference type="Proteomes" id="UP000477911"/>
    </source>
</evidence>
<evidence type="ECO:0000259" key="9">
    <source>
        <dbReference type="SMART" id="SM00563"/>
    </source>
</evidence>
<protein>
    <submittedName>
        <fullName evidence="10">1-acyl-sn-glycerol-3-phosphate acyltransferase</fullName>
    </submittedName>
</protein>
<name>A0A6L7FYM1_9RHOB</name>
<organism evidence="10 11">
    <name type="scientific">Pseudooceanicola albus</name>
    <dbReference type="NCBI Taxonomy" id="2692189"/>
    <lineage>
        <taxon>Bacteria</taxon>
        <taxon>Pseudomonadati</taxon>
        <taxon>Pseudomonadota</taxon>
        <taxon>Alphaproteobacteria</taxon>
        <taxon>Rhodobacterales</taxon>
        <taxon>Paracoccaceae</taxon>
        <taxon>Pseudooceanicola</taxon>
    </lineage>
</organism>
<dbReference type="RefSeq" id="WP_160890941.1">
    <property type="nucleotide sequence ID" value="NZ_WUMU01000001.1"/>
</dbReference>
<reference evidence="10 11" key="1">
    <citation type="submission" date="2019-12" db="EMBL/GenBank/DDBJ databases">
        <authorList>
            <person name="Li M."/>
        </authorList>
    </citation>
    <scope>NUCLEOTIDE SEQUENCE [LARGE SCALE GENOMIC DNA]</scope>
    <source>
        <strain evidence="10 11">GBMRC 2024</strain>
    </source>
</reference>
<evidence type="ECO:0000256" key="4">
    <source>
        <dbReference type="ARBA" id="ARBA00022989"/>
    </source>
</evidence>
<dbReference type="GO" id="GO:0071618">
    <property type="term" value="F:lysophosphatidylethanolamine acyltransferase activity"/>
    <property type="evidence" value="ECO:0007669"/>
    <property type="project" value="TreeGrafter"/>
</dbReference>
<dbReference type="SUPFAM" id="SSF69593">
    <property type="entry name" value="Glycerol-3-phosphate (1)-acyltransferase"/>
    <property type="match status" value="1"/>
</dbReference>
<feature type="transmembrane region" description="Helical" evidence="8">
    <location>
        <begin position="20"/>
        <end position="48"/>
    </location>
</feature>
<keyword evidence="5" id="KW-0443">Lipid metabolism</keyword>
<keyword evidence="2 10" id="KW-0808">Transferase</keyword>
<accession>A0A6L7FYM1</accession>
<feature type="domain" description="Phospholipid/glycerol acyltransferase" evidence="9">
    <location>
        <begin position="90"/>
        <end position="205"/>
    </location>
</feature>
<dbReference type="PANTHER" id="PTHR23063">
    <property type="entry name" value="PHOSPHOLIPID ACYLTRANSFERASE"/>
    <property type="match status" value="1"/>
</dbReference>
<proteinExistence type="predicted"/>
<evidence type="ECO:0000256" key="8">
    <source>
        <dbReference type="SAM" id="Phobius"/>
    </source>
</evidence>
<dbReference type="EMBL" id="WUMU01000001">
    <property type="protein sequence ID" value="MXN16400.1"/>
    <property type="molecule type" value="Genomic_DNA"/>
</dbReference>
<dbReference type="CDD" id="cd07989">
    <property type="entry name" value="LPLAT_AGPAT-like"/>
    <property type="match status" value="1"/>
</dbReference>
<dbReference type="AlphaFoldDB" id="A0A6L7FYM1"/>
<gene>
    <name evidence="10" type="ORF">GR170_01025</name>
</gene>
<dbReference type="SMART" id="SM00563">
    <property type="entry name" value="PlsC"/>
    <property type="match status" value="1"/>
</dbReference>
<comment type="subcellular location">
    <subcellularLocation>
        <location evidence="1">Membrane</location>
    </subcellularLocation>
</comment>
<keyword evidence="7 10" id="KW-0012">Acyltransferase</keyword>
<dbReference type="GO" id="GO:0006644">
    <property type="term" value="P:phospholipid metabolic process"/>
    <property type="evidence" value="ECO:0007669"/>
    <property type="project" value="TreeGrafter"/>
</dbReference>
<dbReference type="PANTHER" id="PTHR23063:SF54">
    <property type="entry name" value="LYSOPHOSPHOLIPID ACYLTRANSFERASE LPEAT1"/>
    <property type="match status" value="1"/>
</dbReference>
<keyword evidence="3 8" id="KW-0812">Transmembrane</keyword>
<evidence type="ECO:0000256" key="1">
    <source>
        <dbReference type="ARBA" id="ARBA00004370"/>
    </source>
</evidence>
<dbReference type="InterPro" id="IPR002123">
    <property type="entry name" value="Plipid/glycerol_acylTrfase"/>
</dbReference>